<name>A0A510PPW5_MICAE</name>
<evidence type="ECO:0000313" key="2">
    <source>
        <dbReference type="Proteomes" id="UP000321223"/>
    </source>
</evidence>
<organism evidence="1 2">
    <name type="scientific">Microcystis aeruginosa 11-30S32</name>
    <dbReference type="NCBI Taxonomy" id="2358142"/>
    <lineage>
        <taxon>Bacteria</taxon>
        <taxon>Bacillati</taxon>
        <taxon>Cyanobacteriota</taxon>
        <taxon>Cyanophyceae</taxon>
        <taxon>Oscillatoriophycideae</taxon>
        <taxon>Chroococcales</taxon>
        <taxon>Microcystaceae</taxon>
        <taxon>Microcystis</taxon>
    </lineage>
</organism>
<sequence length="96" mass="11020">MDALTMKKPTELQQQKYERIGEIAAKGRQRYLEAGGDPKICPSGRKGNDYLTDEERKEILQLARQVFGVQIKDGQVYCQGRTWKISDKKVSKDTEK</sequence>
<reference evidence="1 2" key="1">
    <citation type="journal article" date="2019" name="Appl. Environ. Microbiol.">
        <title>Co-occurrence of broad and narrow host-range viruses infecting the toxic bloom-forming cyanobacterium Microcystis aeruginosa.</title>
        <authorList>
            <person name="Morimoto D."/>
            <person name="Tominaga K."/>
            <person name="Nishimura Y."/>
            <person name="Yoshida N."/>
            <person name="Kimura S."/>
            <person name="Sako Y."/>
            <person name="Yoshida T."/>
        </authorList>
    </citation>
    <scope>NUCLEOTIDE SEQUENCE [LARGE SCALE GENOMIC DNA]</scope>
    <source>
        <strain evidence="1 2">11-30S32</strain>
    </source>
</reference>
<dbReference type="EMBL" id="BHVU01000454">
    <property type="protein sequence ID" value="GCA95739.1"/>
    <property type="molecule type" value="Genomic_DNA"/>
</dbReference>
<comment type="caution">
    <text evidence="1">The sequence shown here is derived from an EMBL/GenBank/DDBJ whole genome shotgun (WGS) entry which is preliminary data.</text>
</comment>
<proteinExistence type="predicted"/>
<gene>
    <name evidence="1" type="ORF">MAE30S32_43910</name>
</gene>
<evidence type="ECO:0000313" key="1">
    <source>
        <dbReference type="EMBL" id="GCA95739.1"/>
    </source>
</evidence>
<accession>A0A510PPW5</accession>
<dbReference type="Proteomes" id="UP000321223">
    <property type="component" value="Unassembled WGS sequence"/>
</dbReference>
<dbReference type="AlphaFoldDB" id="A0A510PPW5"/>
<protein>
    <submittedName>
        <fullName evidence="1">Uncharacterized protein</fullName>
    </submittedName>
</protein>